<dbReference type="SUPFAM" id="SSF53850">
    <property type="entry name" value="Periplasmic binding protein-like II"/>
    <property type="match status" value="1"/>
</dbReference>
<evidence type="ECO:0000313" key="3">
    <source>
        <dbReference type="Proteomes" id="UP000250079"/>
    </source>
</evidence>
<evidence type="ECO:0000256" key="1">
    <source>
        <dbReference type="SAM" id="SignalP"/>
    </source>
</evidence>
<gene>
    <name evidence="2" type="ORF">IMCC3135_18345</name>
</gene>
<organism evidence="2 3">
    <name type="scientific">Granulosicoccus antarcticus IMCC3135</name>
    <dbReference type="NCBI Taxonomy" id="1192854"/>
    <lineage>
        <taxon>Bacteria</taxon>
        <taxon>Pseudomonadati</taxon>
        <taxon>Pseudomonadota</taxon>
        <taxon>Gammaproteobacteria</taxon>
        <taxon>Chromatiales</taxon>
        <taxon>Granulosicoccaceae</taxon>
        <taxon>Granulosicoccus</taxon>
    </lineage>
</organism>
<accession>A0A2Z2NVJ6</accession>
<dbReference type="KEGG" id="gai:IMCC3135_18345"/>
<protein>
    <submittedName>
        <fullName evidence="2">Uncharacterized protein</fullName>
    </submittedName>
</protein>
<reference evidence="2 3" key="1">
    <citation type="submission" date="2016-12" db="EMBL/GenBank/DDBJ databases">
        <authorList>
            <person name="Song W.-J."/>
            <person name="Kurnit D.M."/>
        </authorList>
    </citation>
    <scope>NUCLEOTIDE SEQUENCE [LARGE SCALE GENOMIC DNA]</scope>
    <source>
        <strain evidence="2 3">IMCC3135</strain>
    </source>
</reference>
<dbReference type="EMBL" id="CP018632">
    <property type="protein sequence ID" value="ASJ73748.1"/>
    <property type="molecule type" value="Genomic_DNA"/>
</dbReference>
<feature type="signal peptide" evidence="1">
    <location>
        <begin position="1"/>
        <end position="33"/>
    </location>
</feature>
<proteinExistence type="predicted"/>
<dbReference type="Gene3D" id="3.40.190.10">
    <property type="entry name" value="Periplasmic binding protein-like II"/>
    <property type="match status" value="2"/>
</dbReference>
<sequence>MVKPEFMKSFQLTGRCRAMLALCFSCYVLPASADVIAEPVVESWVLSTETLPPLITKTGDGYLDILYDEWFARAGLNVEFIATPAARGLANANAGLIDGEAARIDIPLSNYPNLRKVSEVVTQLVFTGFTLDPDVSVISVADFDQYSVGYVRGWKLAEKLFGKHANAVPVRKIDSLLEMLLSKRIDIAFLMVSPTLMMARDKGLEQLITTKYSVTKEFYLYVNSKHYKKIPELERTLREMKSDGSYQMIMADYIAENQ</sequence>
<dbReference type="Proteomes" id="UP000250079">
    <property type="component" value="Chromosome"/>
</dbReference>
<name>A0A2Z2NVJ6_9GAMM</name>
<feature type="chain" id="PRO_5016376729" evidence="1">
    <location>
        <begin position="34"/>
        <end position="258"/>
    </location>
</feature>
<evidence type="ECO:0000313" key="2">
    <source>
        <dbReference type="EMBL" id="ASJ73748.1"/>
    </source>
</evidence>
<keyword evidence="1" id="KW-0732">Signal</keyword>
<dbReference type="AlphaFoldDB" id="A0A2Z2NVJ6"/>
<keyword evidence="3" id="KW-1185">Reference proteome</keyword>